<evidence type="ECO:0008006" key="5">
    <source>
        <dbReference type="Google" id="ProtNLM"/>
    </source>
</evidence>
<evidence type="ECO:0000256" key="2">
    <source>
        <dbReference type="ARBA" id="ARBA00022840"/>
    </source>
</evidence>
<keyword evidence="2" id="KW-0067">ATP-binding</keyword>
<dbReference type="Gene3D" id="3.30.1760.10">
    <property type="entry name" value="Conserved hypothetical protein from pyrococcus furiosus pfu- 392566-001, domain 2"/>
    <property type="match status" value="1"/>
</dbReference>
<reference evidence="3" key="1">
    <citation type="submission" date="2020-07" db="EMBL/GenBank/DDBJ databases">
        <title>Huge and variable diversity of episymbiotic CPR bacteria and DPANN archaea in groundwater ecosystems.</title>
        <authorList>
            <person name="He C.Y."/>
            <person name="Keren R."/>
            <person name="Whittaker M."/>
            <person name="Farag I.F."/>
            <person name="Doudna J."/>
            <person name="Cate J.H.D."/>
            <person name="Banfield J.F."/>
        </authorList>
    </citation>
    <scope>NUCLEOTIDE SEQUENCE</scope>
    <source>
        <strain evidence="3">NC_groundwater_1813_Pr3_B-0.1um_71_17</strain>
    </source>
</reference>
<evidence type="ECO:0000313" key="3">
    <source>
        <dbReference type="EMBL" id="MBI5168270.1"/>
    </source>
</evidence>
<sequence length="285" mass="32588">MSANTDFRLPDLRFVPVDAVFPHEFNDLQRTEPLVRKLKESGVLKNPPIVTQIGDGHRVEPRYVVLDGANRSTAAKAAGWPHIVAQVVRYESPTVHLHTWYHALTAEARDRIEEGLARVSGLACTVESRIHARAMLARREALACVLHSDTEALVLMGGRTLHERNRLLVDIVRVYQDRVPYVRVNTDSLTQARIEHPEISALIVFPRYDPAEVIELASAGEYLPAGITRHLIQWRALRLNVPLERCMDTVTPLEAKNAWLQRWLQERLTTRQVRFYEEPTVMFDE</sequence>
<dbReference type="AlphaFoldDB" id="A0A933SAT2"/>
<keyword evidence="1" id="KW-0547">Nucleotide-binding</keyword>
<accession>A0A933SAT2</accession>
<protein>
    <recommendedName>
        <fullName evidence="5">ParB/Sulfiredoxin domain-containing protein</fullName>
    </recommendedName>
</protein>
<evidence type="ECO:0000313" key="4">
    <source>
        <dbReference type="Proteomes" id="UP000696931"/>
    </source>
</evidence>
<comment type="caution">
    <text evidence="3">The sequence shown here is derived from an EMBL/GenBank/DDBJ whole genome shotgun (WGS) entry which is preliminary data.</text>
</comment>
<dbReference type="Gene3D" id="3.90.1530.10">
    <property type="entry name" value="Conserved hypothetical protein from pyrococcus furiosus pfu- 392566-001, ParB domain"/>
    <property type="match status" value="1"/>
</dbReference>
<dbReference type="SUPFAM" id="SSF110849">
    <property type="entry name" value="ParB/Sulfiredoxin"/>
    <property type="match status" value="1"/>
</dbReference>
<evidence type="ECO:0000256" key="1">
    <source>
        <dbReference type="ARBA" id="ARBA00022741"/>
    </source>
</evidence>
<dbReference type="GO" id="GO:0005524">
    <property type="term" value="F:ATP binding"/>
    <property type="evidence" value="ECO:0007669"/>
    <property type="project" value="UniProtKB-KW"/>
</dbReference>
<name>A0A933SAT2_UNCEI</name>
<organism evidence="3 4">
    <name type="scientific">Eiseniibacteriota bacterium</name>
    <dbReference type="NCBI Taxonomy" id="2212470"/>
    <lineage>
        <taxon>Bacteria</taxon>
        <taxon>Candidatus Eiseniibacteriota</taxon>
    </lineage>
</organism>
<dbReference type="Proteomes" id="UP000696931">
    <property type="component" value="Unassembled WGS sequence"/>
</dbReference>
<dbReference type="InterPro" id="IPR023098">
    <property type="entry name" value="SerK/SbnI_C"/>
</dbReference>
<dbReference type="InterPro" id="IPR036086">
    <property type="entry name" value="ParB/Sulfiredoxin_sf"/>
</dbReference>
<proteinExistence type="predicted"/>
<dbReference type="EMBL" id="JACRIW010000019">
    <property type="protein sequence ID" value="MBI5168270.1"/>
    <property type="molecule type" value="Genomic_DNA"/>
</dbReference>
<gene>
    <name evidence="3" type="ORF">HZA61_02155</name>
</gene>